<gene>
    <name evidence="2" type="ORF">FHS76_004088</name>
</gene>
<name>A0A7W9EN78_9HYPH</name>
<evidence type="ECO:0000313" key="2">
    <source>
        <dbReference type="EMBL" id="MBB5704172.1"/>
    </source>
</evidence>
<dbReference type="AlphaFoldDB" id="A0A7W9EN78"/>
<dbReference type="Proteomes" id="UP000555546">
    <property type="component" value="Unassembled WGS sequence"/>
</dbReference>
<keyword evidence="3" id="KW-1185">Reference proteome</keyword>
<evidence type="ECO:0000256" key="1">
    <source>
        <dbReference type="SAM" id="MobiDB-lite"/>
    </source>
</evidence>
<comment type="caution">
    <text evidence="2">The sequence shown here is derived from an EMBL/GenBank/DDBJ whole genome shotgun (WGS) entry which is preliminary data.</text>
</comment>
<protein>
    <submittedName>
        <fullName evidence="2">Uncharacterized protein</fullName>
    </submittedName>
</protein>
<accession>A0A7W9EN78</accession>
<dbReference type="EMBL" id="JACIJG010000024">
    <property type="protein sequence ID" value="MBB5704172.1"/>
    <property type="molecule type" value="Genomic_DNA"/>
</dbReference>
<proteinExistence type="predicted"/>
<reference evidence="2 3" key="1">
    <citation type="submission" date="2020-08" db="EMBL/GenBank/DDBJ databases">
        <title>Genomic Encyclopedia of Type Strains, Phase IV (KMG-IV): sequencing the most valuable type-strain genomes for metagenomic binning, comparative biology and taxonomic classification.</title>
        <authorList>
            <person name="Goeker M."/>
        </authorList>
    </citation>
    <scope>NUCLEOTIDE SEQUENCE [LARGE SCALE GENOMIC DNA]</scope>
    <source>
        <strain evidence="2 3">DSM 26944</strain>
    </source>
</reference>
<organism evidence="2 3">
    <name type="scientific">Brucella daejeonensis</name>
    <dbReference type="NCBI Taxonomy" id="659015"/>
    <lineage>
        <taxon>Bacteria</taxon>
        <taxon>Pseudomonadati</taxon>
        <taxon>Pseudomonadota</taxon>
        <taxon>Alphaproteobacteria</taxon>
        <taxon>Hyphomicrobiales</taxon>
        <taxon>Brucellaceae</taxon>
        <taxon>Brucella/Ochrobactrum group</taxon>
        <taxon>Brucella</taxon>
    </lineage>
</organism>
<sequence>MLVFWLVERAGYRFPSALRTIRATFAGHRRPAFYQRRYREAVDYGFEYRRSPSPPPIPAQKAPEVTEPEPVETQAGSLPLAAE</sequence>
<evidence type="ECO:0000313" key="3">
    <source>
        <dbReference type="Proteomes" id="UP000555546"/>
    </source>
</evidence>
<feature type="region of interest" description="Disordered" evidence="1">
    <location>
        <begin position="49"/>
        <end position="83"/>
    </location>
</feature>